<accession>A0A481Z5V2</accession>
<name>A0A481Z5V2_9VIRU</name>
<protein>
    <submittedName>
        <fullName evidence="1">Uncharacterized protein</fullName>
    </submittedName>
</protein>
<evidence type="ECO:0000313" key="1">
    <source>
        <dbReference type="EMBL" id="QBK91238.1"/>
    </source>
</evidence>
<dbReference type="EMBL" id="MK500516">
    <property type="protein sequence ID" value="QBK91238.1"/>
    <property type="molecule type" value="Genomic_DNA"/>
</dbReference>
<organism evidence="1">
    <name type="scientific">Pithovirus LCPAC202</name>
    <dbReference type="NCBI Taxonomy" id="2506592"/>
    <lineage>
        <taxon>Viruses</taxon>
        <taxon>Pithoviruses</taxon>
    </lineage>
</organism>
<reference evidence="1" key="1">
    <citation type="journal article" date="2019" name="MBio">
        <title>Virus Genomes from Deep Sea Sediments Expand the Ocean Megavirome and Support Independent Origins of Viral Gigantism.</title>
        <authorList>
            <person name="Backstrom D."/>
            <person name="Yutin N."/>
            <person name="Jorgensen S.L."/>
            <person name="Dharamshi J."/>
            <person name="Homa F."/>
            <person name="Zaremba-Niedwiedzka K."/>
            <person name="Spang A."/>
            <person name="Wolf Y.I."/>
            <person name="Koonin E.V."/>
            <person name="Ettema T.J."/>
        </authorList>
    </citation>
    <scope>NUCLEOTIDE SEQUENCE</scope>
</reference>
<proteinExistence type="predicted"/>
<gene>
    <name evidence="1" type="ORF">LCPAC202_02120</name>
</gene>
<sequence length="166" mass="19027">MMEARKVILKIEALPESGWTGPKIYQEKLFKFYQAESVISQWHGLLGCQQPDCLKNGENHKYSGDVINYSSQRSFPIYHQSKSDPFTIQFRYLKLKIIDDLEMVRAFEVLYPKGKTGSFDLDSAISLQYPKCRTFEVSTFRRILPIAHLCIGPNPLDDGNSSSVQL</sequence>